<dbReference type="Proteomes" id="UP001221757">
    <property type="component" value="Unassembled WGS sequence"/>
</dbReference>
<dbReference type="EMBL" id="JARKIE010000065">
    <property type="protein sequence ID" value="KAJ7690405.1"/>
    <property type="molecule type" value="Genomic_DNA"/>
</dbReference>
<sequence length="278" mass="32265">MIHTHLATLIPRKAQIVPLVTPEECAIYEAQILLPQNAKLEATTEGNFRFNVLGTARSAWNKSAARVFANLAIHQLVLPNTLEMFRAITKAFETYLESIIRRYKDSLKTNEQQAHLKSKISHHGRKYQLFHRRRYLAYTFKPLQKHIAMLEQLGVDGMSSDESEKEDNQPEYKILVPLWRAADVSPWLRVFDTIHNILREAGDPQALRGSFPHRRILTGKKSNSKKFVPGLPRNVYDPNWLTREQLNQHILHPSMEAYDFSHDPNILQYVQSQIFLTF</sequence>
<proteinExistence type="predicted"/>
<dbReference type="AlphaFoldDB" id="A0AAD7DGG6"/>
<name>A0AAD7DGG6_MYCRO</name>
<gene>
    <name evidence="1" type="ORF">B0H17DRAFT_936216</name>
</gene>
<protein>
    <submittedName>
        <fullName evidence="1">Uncharacterized protein</fullName>
    </submittedName>
</protein>
<organism evidence="1 2">
    <name type="scientific">Mycena rosella</name>
    <name type="common">Pink bonnet</name>
    <name type="synonym">Agaricus rosellus</name>
    <dbReference type="NCBI Taxonomy" id="1033263"/>
    <lineage>
        <taxon>Eukaryota</taxon>
        <taxon>Fungi</taxon>
        <taxon>Dikarya</taxon>
        <taxon>Basidiomycota</taxon>
        <taxon>Agaricomycotina</taxon>
        <taxon>Agaricomycetes</taxon>
        <taxon>Agaricomycetidae</taxon>
        <taxon>Agaricales</taxon>
        <taxon>Marasmiineae</taxon>
        <taxon>Mycenaceae</taxon>
        <taxon>Mycena</taxon>
    </lineage>
</organism>
<keyword evidence="2" id="KW-1185">Reference proteome</keyword>
<reference evidence="1" key="1">
    <citation type="submission" date="2023-03" db="EMBL/GenBank/DDBJ databases">
        <title>Massive genome expansion in bonnet fungi (Mycena s.s.) driven by repeated elements and novel gene families across ecological guilds.</title>
        <authorList>
            <consortium name="Lawrence Berkeley National Laboratory"/>
            <person name="Harder C.B."/>
            <person name="Miyauchi S."/>
            <person name="Viragh M."/>
            <person name="Kuo A."/>
            <person name="Thoen E."/>
            <person name="Andreopoulos B."/>
            <person name="Lu D."/>
            <person name="Skrede I."/>
            <person name="Drula E."/>
            <person name="Henrissat B."/>
            <person name="Morin E."/>
            <person name="Kohler A."/>
            <person name="Barry K."/>
            <person name="LaButti K."/>
            <person name="Morin E."/>
            <person name="Salamov A."/>
            <person name="Lipzen A."/>
            <person name="Mereny Z."/>
            <person name="Hegedus B."/>
            <person name="Baldrian P."/>
            <person name="Stursova M."/>
            <person name="Weitz H."/>
            <person name="Taylor A."/>
            <person name="Grigoriev I.V."/>
            <person name="Nagy L.G."/>
            <person name="Martin F."/>
            <person name="Kauserud H."/>
        </authorList>
    </citation>
    <scope>NUCLEOTIDE SEQUENCE</scope>
    <source>
        <strain evidence="1">CBHHK067</strain>
    </source>
</reference>
<accession>A0AAD7DGG6</accession>
<evidence type="ECO:0000313" key="1">
    <source>
        <dbReference type="EMBL" id="KAJ7690405.1"/>
    </source>
</evidence>
<evidence type="ECO:0000313" key="2">
    <source>
        <dbReference type="Proteomes" id="UP001221757"/>
    </source>
</evidence>
<comment type="caution">
    <text evidence="1">The sequence shown here is derived from an EMBL/GenBank/DDBJ whole genome shotgun (WGS) entry which is preliminary data.</text>
</comment>